<feature type="transmembrane region" description="Helical" evidence="2">
    <location>
        <begin position="36"/>
        <end position="55"/>
    </location>
</feature>
<accession>A0A7W9ILP8</accession>
<name>A0A7W9ILP8_9ACTN</name>
<reference evidence="3 4" key="1">
    <citation type="submission" date="2020-08" db="EMBL/GenBank/DDBJ databases">
        <title>Sequencing the genomes of 1000 actinobacteria strains.</title>
        <authorList>
            <person name="Klenk H.-P."/>
        </authorList>
    </citation>
    <scope>NUCLEOTIDE SEQUENCE [LARGE SCALE GENOMIC DNA]</scope>
    <source>
        <strain evidence="3 4">DSM 46887</strain>
    </source>
</reference>
<sequence>MRARLPLRLVRAAVFSAVCVALAVLGHTAAGGSGPVPWAVAIGGSAVAAAAVLLAGRERSTATISTGLSALQLLLHELFALGDPAGTSLAPHPHVKGLGESVGMLAAHLTATLITGWWLSRGEDALWSLLRSAGRRLLAVLSPPRPPSAPAPSVLRPASAPLPAGTVLRHSVSRRGPPLRTA</sequence>
<keyword evidence="2" id="KW-1133">Transmembrane helix</keyword>
<evidence type="ECO:0000313" key="3">
    <source>
        <dbReference type="EMBL" id="MBB5822962.1"/>
    </source>
</evidence>
<feature type="region of interest" description="Disordered" evidence="1">
    <location>
        <begin position="145"/>
        <end position="182"/>
    </location>
</feature>
<dbReference type="EMBL" id="JACHMP010000001">
    <property type="protein sequence ID" value="MBB5822962.1"/>
    <property type="molecule type" value="Genomic_DNA"/>
</dbReference>
<keyword evidence="2" id="KW-0812">Transmembrane</keyword>
<evidence type="ECO:0000256" key="2">
    <source>
        <dbReference type="SAM" id="Phobius"/>
    </source>
</evidence>
<keyword evidence="4" id="KW-1185">Reference proteome</keyword>
<feature type="compositionally biased region" description="Low complexity" evidence="1">
    <location>
        <begin position="151"/>
        <end position="164"/>
    </location>
</feature>
<comment type="caution">
    <text evidence="3">The sequence shown here is derived from an EMBL/GenBank/DDBJ whole genome shotgun (WGS) entry which is preliminary data.</text>
</comment>
<evidence type="ECO:0000256" key="1">
    <source>
        <dbReference type="SAM" id="MobiDB-lite"/>
    </source>
</evidence>
<organism evidence="3 4">
    <name type="scientific">Streptosporangium becharense</name>
    <dbReference type="NCBI Taxonomy" id="1816182"/>
    <lineage>
        <taxon>Bacteria</taxon>
        <taxon>Bacillati</taxon>
        <taxon>Actinomycetota</taxon>
        <taxon>Actinomycetes</taxon>
        <taxon>Streptosporangiales</taxon>
        <taxon>Streptosporangiaceae</taxon>
        <taxon>Streptosporangium</taxon>
    </lineage>
</organism>
<dbReference type="Proteomes" id="UP000540685">
    <property type="component" value="Unassembled WGS sequence"/>
</dbReference>
<protein>
    <submittedName>
        <fullName evidence="3">Uncharacterized protein</fullName>
    </submittedName>
</protein>
<dbReference type="AlphaFoldDB" id="A0A7W9ILP8"/>
<gene>
    <name evidence="3" type="ORF">F4562_006024</name>
</gene>
<evidence type="ECO:0000313" key="4">
    <source>
        <dbReference type="Proteomes" id="UP000540685"/>
    </source>
</evidence>
<dbReference type="RefSeq" id="WP_184539820.1">
    <property type="nucleotide sequence ID" value="NZ_JACHMP010000001.1"/>
</dbReference>
<keyword evidence="2" id="KW-0472">Membrane</keyword>
<proteinExistence type="predicted"/>